<dbReference type="EMBL" id="MT143682">
    <property type="protein sequence ID" value="QJB00128.1"/>
    <property type="molecule type" value="Genomic_DNA"/>
</dbReference>
<evidence type="ECO:0008006" key="3">
    <source>
        <dbReference type="Google" id="ProtNLM"/>
    </source>
</evidence>
<protein>
    <recommendedName>
        <fullName evidence="3">Methyltransferase</fullName>
    </recommendedName>
</protein>
<dbReference type="AlphaFoldDB" id="A0A6M3LXS2"/>
<evidence type="ECO:0000313" key="1">
    <source>
        <dbReference type="EMBL" id="QJB00128.1"/>
    </source>
</evidence>
<gene>
    <name evidence="1" type="ORF">MM171A00688_0011</name>
    <name evidence="2" type="ORF">MM171B01217_0011</name>
</gene>
<organism evidence="1">
    <name type="scientific">viral metagenome</name>
    <dbReference type="NCBI Taxonomy" id="1070528"/>
    <lineage>
        <taxon>unclassified sequences</taxon>
        <taxon>metagenomes</taxon>
        <taxon>organismal metagenomes</taxon>
    </lineage>
</organism>
<accession>A0A6M3LXS2</accession>
<name>A0A6M3LXS2_9ZZZZ</name>
<reference evidence="1" key="1">
    <citation type="submission" date="2020-03" db="EMBL/GenBank/DDBJ databases">
        <title>The deep terrestrial virosphere.</title>
        <authorList>
            <person name="Holmfeldt K."/>
            <person name="Nilsson E."/>
            <person name="Simone D."/>
            <person name="Lopez-Fernandez M."/>
            <person name="Wu X."/>
            <person name="de Brujin I."/>
            <person name="Lundin D."/>
            <person name="Andersson A."/>
            <person name="Bertilsson S."/>
            <person name="Dopson M."/>
        </authorList>
    </citation>
    <scope>NUCLEOTIDE SEQUENCE</scope>
    <source>
        <strain evidence="1">MM171A00688</strain>
        <strain evidence="2">MM171B01217</strain>
    </source>
</reference>
<evidence type="ECO:0000313" key="2">
    <source>
        <dbReference type="EMBL" id="QJB02518.1"/>
    </source>
</evidence>
<dbReference type="EMBL" id="MT143789">
    <property type="protein sequence ID" value="QJB02518.1"/>
    <property type="molecule type" value="Genomic_DNA"/>
</dbReference>
<proteinExistence type="predicted"/>
<sequence length="200" mass="23446">MEKTLKEQRYDHVVAELPDIYSHRTILYIGAKIKKNWGKGNELLDRFVHHKYQIDIVEVFEQNYNALCHFNENGRNFLNGRIEPGAFRNIIHGNVLDLDVLDGLDPDGYDITMFWHGPEHLDLPDLRPTIQRLEARAKKLTVLGCPFGIYHQGAVNDNEWEIHRSALYPVFFQRLGYTVSTIGRRDEKKSNIMAWKRKEK</sequence>